<sequence length="154" mass="17977">KLHLICIRTPNCIYRLVRSIIYIEVKLFFDAFNCTFRDKLVNAGKSKRKRLNSTFEEQQEQLRVLHEKFKEEVNQQLLGCKNSLEEFEAYHAELKAVAEKQKASHKKLLQHAESRVGSQLNDAEIKIAKVQKRARKKMNGLKHVLKELITDTAD</sequence>
<evidence type="ECO:0000313" key="3">
    <source>
        <dbReference type="EnsemblPlants" id="AET2Gv20031800.2"/>
    </source>
</evidence>
<evidence type="ECO:0000313" key="4">
    <source>
        <dbReference type="Proteomes" id="UP000015105"/>
    </source>
</evidence>
<reference evidence="4" key="2">
    <citation type="journal article" date="2017" name="Nat. Plants">
        <title>The Aegilops tauschii genome reveals multiple impacts of transposons.</title>
        <authorList>
            <person name="Zhao G."/>
            <person name="Zou C."/>
            <person name="Li K."/>
            <person name="Wang K."/>
            <person name="Li T."/>
            <person name="Gao L."/>
            <person name="Zhang X."/>
            <person name="Wang H."/>
            <person name="Yang Z."/>
            <person name="Liu X."/>
            <person name="Jiang W."/>
            <person name="Mao L."/>
            <person name="Kong X."/>
            <person name="Jiao Y."/>
            <person name="Jia J."/>
        </authorList>
    </citation>
    <scope>NUCLEOTIDE SEQUENCE [LARGE SCALE GENOMIC DNA]</scope>
    <source>
        <strain evidence="4">cv. AL8/78</strain>
    </source>
</reference>
<reference evidence="3" key="3">
    <citation type="journal article" date="2017" name="Nature">
        <title>Genome sequence of the progenitor of the wheat D genome Aegilops tauschii.</title>
        <authorList>
            <person name="Luo M.C."/>
            <person name="Gu Y.Q."/>
            <person name="Puiu D."/>
            <person name="Wang H."/>
            <person name="Twardziok S.O."/>
            <person name="Deal K.R."/>
            <person name="Huo N."/>
            <person name="Zhu T."/>
            <person name="Wang L."/>
            <person name="Wang Y."/>
            <person name="McGuire P.E."/>
            <person name="Liu S."/>
            <person name="Long H."/>
            <person name="Ramasamy R.K."/>
            <person name="Rodriguez J.C."/>
            <person name="Van S.L."/>
            <person name="Yuan L."/>
            <person name="Wang Z."/>
            <person name="Xia Z."/>
            <person name="Xiao L."/>
            <person name="Anderson O.D."/>
            <person name="Ouyang S."/>
            <person name="Liang Y."/>
            <person name="Zimin A.V."/>
            <person name="Pertea G."/>
            <person name="Qi P."/>
            <person name="Bennetzen J.L."/>
            <person name="Dai X."/>
            <person name="Dawson M.W."/>
            <person name="Muller H.G."/>
            <person name="Kugler K."/>
            <person name="Rivarola-Duarte L."/>
            <person name="Spannagl M."/>
            <person name="Mayer K.F.X."/>
            <person name="Lu F.H."/>
            <person name="Bevan M.W."/>
            <person name="Leroy P."/>
            <person name="Li P."/>
            <person name="You F.M."/>
            <person name="Sun Q."/>
            <person name="Liu Z."/>
            <person name="Lyons E."/>
            <person name="Wicker T."/>
            <person name="Salzberg S.L."/>
            <person name="Devos K.M."/>
            <person name="Dvorak J."/>
        </authorList>
    </citation>
    <scope>NUCLEOTIDE SEQUENCE [LARGE SCALE GENOMIC DNA]</scope>
    <source>
        <strain evidence="3">cv. AL8/78</strain>
    </source>
</reference>
<proteinExistence type="predicted"/>
<dbReference type="PANTHER" id="PTHR36027">
    <property type="entry name" value="MEIOSIS-SPECIFIC PROTEIN ASY3"/>
    <property type="match status" value="1"/>
</dbReference>
<dbReference type="Proteomes" id="UP000015105">
    <property type="component" value="Chromosome 2D"/>
</dbReference>
<accession>A0A453A8S4</accession>
<keyword evidence="1" id="KW-0175">Coiled coil</keyword>
<dbReference type="Pfam" id="PF20435">
    <property type="entry name" value="ASY3-like"/>
    <property type="match status" value="1"/>
</dbReference>
<keyword evidence="4" id="KW-1185">Reference proteome</keyword>
<reference evidence="4" key="1">
    <citation type="journal article" date="2014" name="Science">
        <title>Ancient hybridizations among the ancestral genomes of bread wheat.</title>
        <authorList>
            <consortium name="International Wheat Genome Sequencing Consortium,"/>
            <person name="Marcussen T."/>
            <person name="Sandve S.R."/>
            <person name="Heier L."/>
            <person name="Spannagl M."/>
            <person name="Pfeifer M."/>
            <person name="Jakobsen K.S."/>
            <person name="Wulff B.B."/>
            <person name="Steuernagel B."/>
            <person name="Mayer K.F."/>
            <person name="Olsen O.A."/>
        </authorList>
    </citation>
    <scope>NUCLEOTIDE SEQUENCE [LARGE SCALE GENOMIC DNA]</scope>
    <source>
        <strain evidence="4">cv. AL8/78</strain>
    </source>
</reference>
<evidence type="ECO:0000256" key="1">
    <source>
        <dbReference type="SAM" id="Coils"/>
    </source>
</evidence>
<dbReference type="GO" id="GO:0051321">
    <property type="term" value="P:meiotic cell cycle"/>
    <property type="evidence" value="ECO:0007669"/>
    <property type="project" value="InterPro"/>
</dbReference>
<dbReference type="SUPFAM" id="SSF58113">
    <property type="entry name" value="Apolipoprotein A-I"/>
    <property type="match status" value="1"/>
</dbReference>
<reference evidence="3" key="5">
    <citation type="journal article" date="2021" name="G3 (Bethesda)">
        <title>Aegilops tauschii genome assembly Aet v5.0 features greater sequence contiguity and improved annotation.</title>
        <authorList>
            <person name="Wang L."/>
            <person name="Zhu T."/>
            <person name="Rodriguez J.C."/>
            <person name="Deal K.R."/>
            <person name="Dubcovsky J."/>
            <person name="McGuire P.E."/>
            <person name="Lux T."/>
            <person name="Spannagl M."/>
            <person name="Mayer K.F.X."/>
            <person name="Baldrich P."/>
            <person name="Meyers B.C."/>
            <person name="Huo N."/>
            <person name="Gu Y.Q."/>
            <person name="Zhou H."/>
            <person name="Devos K.M."/>
            <person name="Bennetzen J.L."/>
            <person name="Unver T."/>
            <person name="Budak H."/>
            <person name="Gulick P.J."/>
            <person name="Galiba G."/>
            <person name="Kalapos B."/>
            <person name="Nelson D.R."/>
            <person name="Li P."/>
            <person name="You F.M."/>
            <person name="Luo M.C."/>
            <person name="Dvorak J."/>
        </authorList>
    </citation>
    <scope>NUCLEOTIDE SEQUENCE [LARGE SCALE GENOMIC DNA]</scope>
    <source>
        <strain evidence="3">cv. AL8/78</strain>
    </source>
</reference>
<dbReference type="InterPro" id="IPR046845">
    <property type="entry name" value="ASY3-like_CC"/>
</dbReference>
<evidence type="ECO:0000259" key="2">
    <source>
        <dbReference type="Pfam" id="PF20435"/>
    </source>
</evidence>
<dbReference type="EnsemblPlants" id="AET2Gv20031800.2">
    <property type="protein sequence ID" value="AET2Gv20031800.2"/>
    <property type="gene ID" value="AET2Gv20031800"/>
</dbReference>
<protein>
    <recommendedName>
        <fullName evidence="2">Meiosis-specific protein ASY3-like coiled-coil domain-containing protein</fullName>
    </recommendedName>
</protein>
<dbReference type="PANTHER" id="PTHR36027:SF2">
    <property type="entry name" value="MEIOSIS-SPECIFIC PROTEIN ASY3-LIKE COILED-COIL DOMAIN-CONTAINING PROTEIN"/>
    <property type="match status" value="1"/>
</dbReference>
<organism evidence="3 4">
    <name type="scientific">Aegilops tauschii subsp. strangulata</name>
    <name type="common">Goatgrass</name>
    <dbReference type="NCBI Taxonomy" id="200361"/>
    <lineage>
        <taxon>Eukaryota</taxon>
        <taxon>Viridiplantae</taxon>
        <taxon>Streptophyta</taxon>
        <taxon>Embryophyta</taxon>
        <taxon>Tracheophyta</taxon>
        <taxon>Spermatophyta</taxon>
        <taxon>Magnoliopsida</taxon>
        <taxon>Liliopsida</taxon>
        <taxon>Poales</taxon>
        <taxon>Poaceae</taxon>
        <taxon>BOP clade</taxon>
        <taxon>Pooideae</taxon>
        <taxon>Triticodae</taxon>
        <taxon>Triticeae</taxon>
        <taxon>Triticinae</taxon>
        <taxon>Aegilops</taxon>
    </lineage>
</organism>
<name>A0A453A8S4_AEGTS</name>
<feature type="domain" description="Meiosis-specific protein ASY3-like coiled-coil" evidence="2">
    <location>
        <begin position="35"/>
        <end position="151"/>
    </location>
</feature>
<dbReference type="Gramene" id="AET2Gv20031800.2">
    <property type="protein sequence ID" value="AET2Gv20031800.2"/>
    <property type="gene ID" value="AET2Gv20031800"/>
</dbReference>
<reference evidence="3" key="4">
    <citation type="submission" date="2019-03" db="UniProtKB">
        <authorList>
            <consortium name="EnsemblPlants"/>
        </authorList>
    </citation>
    <scope>IDENTIFICATION</scope>
</reference>
<dbReference type="AlphaFoldDB" id="A0A453A8S4"/>
<feature type="coiled-coil region" evidence="1">
    <location>
        <begin position="48"/>
        <end position="115"/>
    </location>
</feature>
<dbReference type="InterPro" id="IPR037731">
    <property type="entry name" value="ASY3-like"/>
</dbReference>